<keyword evidence="3" id="KW-1185">Reference proteome</keyword>
<comment type="caution">
    <text evidence="2">The sequence shown here is derived from an EMBL/GenBank/DDBJ whole genome shotgun (WGS) entry which is preliminary data.</text>
</comment>
<proteinExistence type="predicted"/>
<sequence>MSTNGTYQTCLYVYLSIINKCYFCAGYWLINDIAFSVPKDSSVSSRKTTDKSNTDNTASLNTKDMSEMVHRFKTMNVTERPSALLESVPEIRYPKMQSQPKGEHPKPLPQGYPQGAVV</sequence>
<evidence type="ECO:0000313" key="3">
    <source>
        <dbReference type="Proteomes" id="UP000770717"/>
    </source>
</evidence>
<evidence type="ECO:0000256" key="1">
    <source>
        <dbReference type="SAM" id="MobiDB-lite"/>
    </source>
</evidence>
<dbReference type="EMBL" id="WNTK01000003">
    <property type="protein sequence ID" value="KAG9487265.1"/>
    <property type="molecule type" value="Genomic_DNA"/>
</dbReference>
<dbReference type="Proteomes" id="UP000770717">
    <property type="component" value="Unassembled WGS sequence"/>
</dbReference>
<dbReference type="OrthoDB" id="10652477at2759"/>
<organism evidence="2 3">
    <name type="scientific">Eleutherodactylus coqui</name>
    <name type="common">Puerto Rican coqui</name>
    <dbReference type="NCBI Taxonomy" id="57060"/>
    <lineage>
        <taxon>Eukaryota</taxon>
        <taxon>Metazoa</taxon>
        <taxon>Chordata</taxon>
        <taxon>Craniata</taxon>
        <taxon>Vertebrata</taxon>
        <taxon>Euteleostomi</taxon>
        <taxon>Amphibia</taxon>
        <taxon>Batrachia</taxon>
        <taxon>Anura</taxon>
        <taxon>Neobatrachia</taxon>
        <taxon>Hyloidea</taxon>
        <taxon>Eleutherodactylidae</taxon>
        <taxon>Eleutherodactylinae</taxon>
        <taxon>Eleutherodactylus</taxon>
        <taxon>Eleutherodactylus</taxon>
    </lineage>
</organism>
<accession>A0A8J6KD38</accession>
<feature type="compositionally biased region" description="Polar residues" evidence="1">
    <location>
        <begin position="54"/>
        <end position="63"/>
    </location>
</feature>
<feature type="region of interest" description="Disordered" evidence="1">
    <location>
        <begin position="40"/>
        <end position="65"/>
    </location>
</feature>
<gene>
    <name evidence="2" type="ORF">GDO78_007239</name>
</gene>
<name>A0A8J6KD38_ELECQ</name>
<dbReference type="AlphaFoldDB" id="A0A8J6KD38"/>
<evidence type="ECO:0000313" key="2">
    <source>
        <dbReference type="EMBL" id="KAG9487265.1"/>
    </source>
</evidence>
<reference evidence="2" key="1">
    <citation type="thesis" date="2020" institute="ProQuest LLC" country="789 East Eisenhower Parkway, Ann Arbor, MI, USA">
        <title>Comparative Genomics and Chromosome Evolution.</title>
        <authorList>
            <person name="Mudd A.B."/>
        </authorList>
    </citation>
    <scope>NUCLEOTIDE SEQUENCE</scope>
    <source>
        <strain evidence="2">HN-11 Male</strain>
        <tissue evidence="2">Kidney and liver</tissue>
    </source>
</reference>
<protein>
    <submittedName>
        <fullName evidence="2">Uncharacterized protein</fullName>
    </submittedName>
</protein>
<feature type="region of interest" description="Disordered" evidence="1">
    <location>
        <begin position="88"/>
        <end position="118"/>
    </location>
</feature>